<keyword evidence="9" id="KW-1185">Reference proteome</keyword>
<evidence type="ECO:0000256" key="3">
    <source>
        <dbReference type="ARBA" id="ARBA00022475"/>
    </source>
</evidence>
<reference evidence="8 9" key="1">
    <citation type="journal article" date="2024" name="Appl. Environ. Microbiol.">
        <title>Pontiella agarivorans sp. nov., a novel marine anaerobic bacterium capable of degrading macroalgal polysaccharides and fixing nitrogen.</title>
        <authorList>
            <person name="Liu N."/>
            <person name="Kivenson V."/>
            <person name="Peng X."/>
            <person name="Cui Z."/>
            <person name="Lankiewicz T.S."/>
            <person name="Gosselin K.M."/>
            <person name="English C.J."/>
            <person name="Blair E.M."/>
            <person name="O'Malley M.A."/>
            <person name="Valentine D.L."/>
        </authorList>
    </citation>
    <scope>NUCLEOTIDE SEQUENCE [LARGE SCALE GENOMIC DNA]</scope>
    <source>
        <strain evidence="8 9">NLcol2</strain>
    </source>
</reference>
<dbReference type="PANTHER" id="PTHR30558:SF13">
    <property type="entry name" value="BIOPOLYMER TRANSPORT PROTEIN EXBD2"/>
    <property type="match status" value="1"/>
</dbReference>
<proteinExistence type="inferred from homology"/>
<evidence type="ECO:0000256" key="7">
    <source>
        <dbReference type="RuleBase" id="RU003879"/>
    </source>
</evidence>
<dbReference type="RefSeq" id="WP_322607773.1">
    <property type="nucleotide sequence ID" value="NZ_JARVCO010000007.1"/>
</dbReference>
<dbReference type="InterPro" id="IPR003400">
    <property type="entry name" value="ExbD"/>
</dbReference>
<evidence type="ECO:0000256" key="6">
    <source>
        <dbReference type="ARBA" id="ARBA00023136"/>
    </source>
</evidence>
<keyword evidence="7" id="KW-0653">Protein transport</keyword>
<keyword evidence="5" id="KW-1133">Transmembrane helix</keyword>
<gene>
    <name evidence="8" type="ORF">P9H32_04975</name>
</gene>
<dbReference type="Pfam" id="PF02472">
    <property type="entry name" value="ExbD"/>
    <property type="match status" value="1"/>
</dbReference>
<evidence type="ECO:0000313" key="9">
    <source>
        <dbReference type="Proteomes" id="UP001290861"/>
    </source>
</evidence>
<accession>A0ABU5MV06</accession>
<sequence>MMRGKKQRRFVGTDAEIEVSMTPMIDVVFQLLIYFLVTFSTAEVLSFLDISRPAPDAAQSQQPPADMIRIGVFGKGVAINGREVSDEELSRLVARLAAVSKKQTVLVNCADESLHGRLINVLDLCAENGLTQIAVMSGK</sequence>
<keyword evidence="4 7" id="KW-0812">Transmembrane</keyword>
<evidence type="ECO:0000256" key="4">
    <source>
        <dbReference type="ARBA" id="ARBA00022692"/>
    </source>
</evidence>
<dbReference type="EMBL" id="JARVCO010000007">
    <property type="protein sequence ID" value="MDZ8117973.1"/>
    <property type="molecule type" value="Genomic_DNA"/>
</dbReference>
<comment type="similarity">
    <text evidence="2 7">Belongs to the ExbD/TolR family.</text>
</comment>
<evidence type="ECO:0000313" key="8">
    <source>
        <dbReference type="EMBL" id="MDZ8117973.1"/>
    </source>
</evidence>
<name>A0ABU5MV06_9BACT</name>
<keyword evidence="6" id="KW-0472">Membrane</keyword>
<protein>
    <submittedName>
        <fullName evidence="8">Biopolymer transporter ExbD</fullName>
    </submittedName>
</protein>
<comment type="caution">
    <text evidence="8">The sequence shown here is derived from an EMBL/GenBank/DDBJ whole genome shotgun (WGS) entry which is preliminary data.</text>
</comment>
<dbReference type="Gene3D" id="3.30.420.270">
    <property type="match status" value="1"/>
</dbReference>
<evidence type="ECO:0000256" key="1">
    <source>
        <dbReference type="ARBA" id="ARBA00004162"/>
    </source>
</evidence>
<comment type="subcellular location">
    <subcellularLocation>
        <location evidence="1">Cell membrane</location>
        <topology evidence="1">Single-pass membrane protein</topology>
    </subcellularLocation>
    <subcellularLocation>
        <location evidence="7">Cell membrane</location>
        <topology evidence="7">Single-pass type II membrane protein</topology>
    </subcellularLocation>
</comment>
<dbReference type="Proteomes" id="UP001290861">
    <property type="component" value="Unassembled WGS sequence"/>
</dbReference>
<organism evidence="8 9">
    <name type="scientific">Pontiella agarivorans</name>
    <dbReference type="NCBI Taxonomy" id="3038953"/>
    <lineage>
        <taxon>Bacteria</taxon>
        <taxon>Pseudomonadati</taxon>
        <taxon>Kiritimatiellota</taxon>
        <taxon>Kiritimatiellia</taxon>
        <taxon>Kiritimatiellales</taxon>
        <taxon>Pontiellaceae</taxon>
        <taxon>Pontiella</taxon>
    </lineage>
</organism>
<keyword evidence="7" id="KW-0813">Transport</keyword>
<evidence type="ECO:0000256" key="2">
    <source>
        <dbReference type="ARBA" id="ARBA00005811"/>
    </source>
</evidence>
<keyword evidence="3" id="KW-1003">Cell membrane</keyword>
<dbReference type="PANTHER" id="PTHR30558">
    <property type="entry name" value="EXBD MEMBRANE COMPONENT OF PMF-DRIVEN MACROMOLECULE IMPORT SYSTEM"/>
    <property type="match status" value="1"/>
</dbReference>
<evidence type="ECO:0000256" key="5">
    <source>
        <dbReference type="ARBA" id="ARBA00022989"/>
    </source>
</evidence>